<proteinExistence type="predicted"/>
<feature type="compositionally biased region" description="Polar residues" evidence="1">
    <location>
        <begin position="257"/>
        <end position="273"/>
    </location>
</feature>
<gene>
    <name evidence="2" type="ORF">FOZ60_007580</name>
</gene>
<evidence type="ECO:0000313" key="3">
    <source>
        <dbReference type="Proteomes" id="UP000541610"/>
    </source>
</evidence>
<evidence type="ECO:0000256" key="1">
    <source>
        <dbReference type="SAM" id="MobiDB-lite"/>
    </source>
</evidence>
<dbReference type="EMBL" id="JABANP010000030">
    <property type="protein sequence ID" value="KAF4694613.1"/>
    <property type="molecule type" value="Genomic_DNA"/>
</dbReference>
<accession>A0A7J6PEH8</accession>
<feature type="region of interest" description="Disordered" evidence="1">
    <location>
        <begin position="251"/>
        <end position="276"/>
    </location>
</feature>
<name>A0A7J6PEH8_PEROL</name>
<dbReference type="OrthoDB" id="10571943at2759"/>
<evidence type="ECO:0000313" key="2">
    <source>
        <dbReference type="EMBL" id="KAF4694613.1"/>
    </source>
</evidence>
<dbReference type="Proteomes" id="UP000541610">
    <property type="component" value="Unassembled WGS sequence"/>
</dbReference>
<protein>
    <submittedName>
        <fullName evidence="2">Uncharacterized protein</fullName>
    </submittedName>
</protein>
<organism evidence="2 3">
    <name type="scientific">Perkinsus olseni</name>
    <name type="common">Perkinsus atlanticus</name>
    <dbReference type="NCBI Taxonomy" id="32597"/>
    <lineage>
        <taxon>Eukaryota</taxon>
        <taxon>Sar</taxon>
        <taxon>Alveolata</taxon>
        <taxon>Perkinsozoa</taxon>
        <taxon>Perkinsea</taxon>
        <taxon>Perkinsida</taxon>
        <taxon>Perkinsidae</taxon>
        <taxon>Perkinsus</taxon>
    </lineage>
</organism>
<feature type="compositionally biased region" description="Basic and acidic residues" evidence="1">
    <location>
        <begin position="315"/>
        <end position="325"/>
    </location>
</feature>
<feature type="region of interest" description="Disordered" evidence="1">
    <location>
        <begin position="300"/>
        <end position="367"/>
    </location>
</feature>
<dbReference type="AlphaFoldDB" id="A0A7J6PEH8"/>
<feature type="region of interest" description="Disordered" evidence="1">
    <location>
        <begin position="1"/>
        <end position="33"/>
    </location>
</feature>
<sequence length="367" mass="40959">MQLRPGHGWLFSPAMPPTRRKSKSPARSSNRIAPVSRLREQRPVRYGSMYGITPPNGLDMDSILRTANVKNAELLKRPGIGLSFFAETASRLQDLMDMSDGHLSEECENHVLKPLLAIFTEAEVQNIVQPVGKRESGGQENYVDDESKVAKSVEKLIPALRQFGSSEENVRYLKEATAAFYGLFNLFFEVSRFTAIVMRPEEYAEKCSESVESASLNALKGKGNSSAGVGSCWLGVIKYWQDRAVEQCRKRKKEFRSTPQRPRQSHQGTLLSQRHNEKSLKQLNEEVASLRSQIANMTTARAGIDGHEPSLGSDAAHRRGSRYERSSPVQKKPRVAEEPVATSDESDASSTSSSLPKAQVPRNWRVR</sequence>
<reference evidence="2 3" key="1">
    <citation type="submission" date="2020-04" db="EMBL/GenBank/DDBJ databases">
        <title>Perkinsus olseni comparative genomics.</title>
        <authorList>
            <person name="Bogema D.R."/>
        </authorList>
    </citation>
    <scope>NUCLEOTIDE SEQUENCE [LARGE SCALE GENOMIC DNA]</scope>
    <source>
        <strain evidence="2">00978-12</strain>
    </source>
</reference>
<comment type="caution">
    <text evidence="2">The sequence shown here is derived from an EMBL/GenBank/DDBJ whole genome shotgun (WGS) entry which is preliminary data.</text>
</comment>